<organism evidence="1 2">
    <name type="scientific">Hymenobacter glacieicola</name>
    <dbReference type="NCBI Taxonomy" id="1562124"/>
    <lineage>
        <taxon>Bacteria</taxon>
        <taxon>Pseudomonadati</taxon>
        <taxon>Bacteroidota</taxon>
        <taxon>Cytophagia</taxon>
        <taxon>Cytophagales</taxon>
        <taxon>Hymenobacteraceae</taxon>
        <taxon>Hymenobacter</taxon>
    </lineage>
</organism>
<sequence>MKYKYNNHSWRNTISQSLGIQEGNMLLVLHRYAQSSPEKYYNTEAFNDYYVFLKENLHTQRNNLLHFIKDRAEGFNISYKTLEAINRKNIHECIVKDKDAVFIDEHINYNYLQLLEGSLLIHIQLATYIMLNIQGKKTDNLDLFTCIEKLSKTVFPYLNKVYDNNIRNGIGHGKIIYKETKAHYIDKKENQTSIYYYQFIRKFDLLVDIINGFSLAYIKFYIIDLKSLGVELPRHLFFEEIRLSSTFDNWNISTVIHQQILNKKQLVVNIESKCKTQKELENNIVKTAIQAGKLASKKFDILHIHITHNKFPGFINFDIDILNDINQEKFDSHKDISKAITNSLEMYLAGFNQIMPPSMNPNIFISDTTKYKIIDNSEFVNKLKFKDINQHVNATNKYMIVETKYVYDEQNDSKDIMESLIKSSLENLRNHSIKKSNELTKQHNYKYLNVKYLNIWVYKHDKRGRNLNSNGIKPNLICKISYNSSNEIRNINLLDSKVEYFNEAIINWNYYWRNPEAYDIMFPE</sequence>
<evidence type="ECO:0000313" key="2">
    <source>
        <dbReference type="Proteomes" id="UP000601361"/>
    </source>
</evidence>
<protein>
    <submittedName>
        <fullName evidence="1">Uncharacterized protein</fullName>
    </submittedName>
</protein>
<reference evidence="2" key="1">
    <citation type="journal article" date="2019" name="Int. J. Syst. Evol. Microbiol.">
        <title>The Global Catalogue of Microorganisms (GCM) 10K type strain sequencing project: providing services to taxonomists for standard genome sequencing and annotation.</title>
        <authorList>
            <consortium name="The Broad Institute Genomics Platform"/>
            <consortium name="The Broad Institute Genome Sequencing Center for Infectious Disease"/>
            <person name="Wu L."/>
            <person name="Ma J."/>
        </authorList>
    </citation>
    <scope>NUCLEOTIDE SEQUENCE [LARGE SCALE GENOMIC DNA]</scope>
    <source>
        <strain evidence="2">CGMCC 1.12990</strain>
    </source>
</reference>
<comment type="caution">
    <text evidence="1">The sequence shown here is derived from an EMBL/GenBank/DDBJ whole genome shotgun (WGS) entry which is preliminary data.</text>
</comment>
<keyword evidence="2" id="KW-1185">Reference proteome</keyword>
<dbReference type="RefSeq" id="WP_188557086.1">
    <property type="nucleotide sequence ID" value="NZ_BMGS01000003.1"/>
</dbReference>
<accession>A0ABQ1WQI3</accession>
<proteinExistence type="predicted"/>
<gene>
    <name evidence="1" type="ORF">GCM10011378_13830</name>
</gene>
<dbReference type="EMBL" id="BMGS01000003">
    <property type="protein sequence ID" value="GGG38769.1"/>
    <property type="molecule type" value="Genomic_DNA"/>
</dbReference>
<evidence type="ECO:0000313" key="1">
    <source>
        <dbReference type="EMBL" id="GGG38769.1"/>
    </source>
</evidence>
<dbReference type="Proteomes" id="UP000601361">
    <property type="component" value="Unassembled WGS sequence"/>
</dbReference>
<name>A0ABQ1WQI3_9BACT</name>